<keyword evidence="11" id="KW-1185">Reference proteome</keyword>
<dbReference type="GO" id="GO:0006935">
    <property type="term" value="P:chemotaxis"/>
    <property type="evidence" value="ECO:0007669"/>
    <property type="project" value="UniProtKB-UniRule"/>
</dbReference>
<dbReference type="EMBL" id="SRMF01000001">
    <property type="protein sequence ID" value="TGG95955.1"/>
    <property type="molecule type" value="Genomic_DNA"/>
</dbReference>
<dbReference type="CDD" id="cd17541">
    <property type="entry name" value="REC_CheB-like"/>
    <property type="match status" value="1"/>
</dbReference>
<protein>
    <recommendedName>
        <fullName evidence="4">Protein-glutamate methylesterase/protein-glutamine glutaminase</fullName>
        <ecNumber evidence="4">3.1.1.61</ecNumber>
        <ecNumber evidence="4">3.5.1.44</ecNumber>
    </recommendedName>
</protein>
<evidence type="ECO:0000256" key="5">
    <source>
        <dbReference type="PROSITE-ProRule" id="PRU00050"/>
    </source>
</evidence>
<comment type="catalytic activity">
    <reaction evidence="3 4">
        <text>[protein]-L-glutamate 5-O-methyl ester + H2O = L-glutamyl-[protein] + methanol + H(+)</text>
        <dbReference type="Rhea" id="RHEA:23236"/>
        <dbReference type="Rhea" id="RHEA-COMP:10208"/>
        <dbReference type="Rhea" id="RHEA-COMP:10311"/>
        <dbReference type="ChEBI" id="CHEBI:15377"/>
        <dbReference type="ChEBI" id="CHEBI:15378"/>
        <dbReference type="ChEBI" id="CHEBI:17790"/>
        <dbReference type="ChEBI" id="CHEBI:29973"/>
        <dbReference type="ChEBI" id="CHEBI:82795"/>
        <dbReference type="EC" id="3.1.1.61"/>
    </reaction>
</comment>
<dbReference type="PROSITE" id="PS50122">
    <property type="entry name" value="CHEB"/>
    <property type="match status" value="1"/>
</dbReference>
<evidence type="ECO:0000256" key="3">
    <source>
        <dbReference type="ARBA" id="ARBA00048267"/>
    </source>
</evidence>
<reference evidence="10 11" key="1">
    <citation type="submission" date="2019-04" db="EMBL/GenBank/DDBJ databases">
        <title>Natronospirillum operosus gen. nov., sp. nov., a haloalkaliphilic satellite isolated from decaying biomass of laboratory culture of cyanobacterium Geitlerinema sp. and proposal of Natronospirillaceae fam. nov. and Saccharospirillaceae fam. nov.</title>
        <authorList>
            <person name="Kevbrin V."/>
            <person name="Boltyanskaya Y."/>
            <person name="Koziaeva V."/>
            <person name="Grouzdev D.S."/>
            <person name="Park M."/>
            <person name="Cho J."/>
        </authorList>
    </citation>
    <scope>NUCLEOTIDE SEQUENCE [LARGE SCALE GENOMIC DNA]</scope>
    <source>
        <strain evidence="10 11">G-116</strain>
    </source>
</reference>
<evidence type="ECO:0000256" key="4">
    <source>
        <dbReference type="HAMAP-Rule" id="MF_00099"/>
    </source>
</evidence>
<feature type="region of interest" description="Disordered" evidence="7">
    <location>
        <begin position="133"/>
        <end position="157"/>
    </location>
</feature>
<keyword evidence="1 4" id="KW-0145">Chemotaxis</keyword>
<dbReference type="Gene3D" id="3.40.50.2300">
    <property type="match status" value="1"/>
</dbReference>
<comment type="caution">
    <text evidence="10">The sequence shown here is derived from an EMBL/GenBank/DDBJ whole genome shotgun (WGS) entry which is preliminary data.</text>
</comment>
<feature type="modified residue" description="4-aspartylphosphate" evidence="4 6">
    <location>
        <position position="55"/>
    </location>
</feature>
<dbReference type="SUPFAM" id="SSF52738">
    <property type="entry name" value="Methylesterase CheB, C-terminal domain"/>
    <property type="match status" value="1"/>
</dbReference>
<feature type="domain" description="Response regulatory" evidence="8">
    <location>
        <begin position="4"/>
        <end position="121"/>
    </location>
</feature>
<evidence type="ECO:0000259" key="9">
    <source>
        <dbReference type="PROSITE" id="PS50122"/>
    </source>
</evidence>
<comment type="function">
    <text evidence="4">Involved in chemotaxis. Part of a chemotaxis signal transduction system that modulates chemotaxis in response to various stimuli. Catalyzes the demethylation of specific methylglutamate residues introduced into the chemoreceptors (methyl-accepting chemotaxis proteins or MCP) by CheR. Also mediates the irreversible deamidation of specific glutamine residues to glutamic acid.</text>
</comment>
<dbReference type="EC" id="3.1.1.61" evidence="4"/>
<dbReference type="InterPro" id="IPR001789">
    <property type="entry name" value="Sig_transdc_resp-reg_receiver"/>
</dbReference>
<keyword evidence="2 4" id="KW-0378">Hydrolase</keyword>
<dbReference type="InterPro" id="IPR008248">
    <property type="entry name" value="CheB-like"/>
</dbReference>
<feature type="active site" evidence="4 5">
    <location>
        <position position="291"/>
    </location>
</feature>
<dbReference type="GO" id="GO:0008984">
    <property type="term" value="F:protein-glutamate methylesterase activity"/>
    <property type="evidence" value="ECO:0007669"/>
    <property type="project" value="UniProtKB-UniRule"/>
</dbReference>
<comment type="subcellular location">
    <subcellularLocation>
        <location evidence="4">Cytoplasm</location>
    </subcellularLocation>
</comment>
<proteinExistence type="inferred from homology"/>
<gene>
    <name evidence="4" type="primary">cheB</name>
    <name evidence="10" type="ORF">E4656_06045</name>
</gene>
<evidence type="ECO:0000313" key="11">
    <source>
        <dbReference type="Proteomes" id="UP000297475"/>
    </source>
</evidence>
<dbReference type="InterPro" id="IPR000673">
    <property type="entry name" value="Sig_transdc_resp-reg_Me-estase"/>
</dbReference>
<dbReference type="InterPro" id="IPR011006">
    <property type="entry name" value="CheY-like_superfamily"/>
</dbReference>
<feature type="active site" evidence="4 5">
    <location>
        <position position="198"/>
    </location>
</feature>
<feature type="active site" evidence="4 5">
    <location>
        <position position="171"/>
    </location>
</feature>
<dbReference type="OrthoDB" id="9793421at2"/>
<dbReference type="SMART" id="SM00448">
    <property type="entry name" value="REC"/>
    <property type="match status" value="1"/>
</dbReference>
<keyword evidence="4" id="KW-0963">Cytoplasm</keyword>
<sequence>MPISVLVVDDSAFFRQQIVSMLKGHPELRVAGTASHGKEAVEQALKLKPDVITMDYEMPIMDGISAVREIMARQPTPILMFSSLTTSGARVTLDALDAGAVDYLPKFRESLSANERLKQQLIEKLIAVVKRGGKGQPLSGTTAERTAPVERAPARQPRLSPRPELIMVGTSTGGPVALQKFLTQLPAGFDIPLLLIQHMPAAFTGPFAERLNRQCRIRVVEAQNNMALEPGLALLAPGGQQMMLSSRERVKVLAGDDRLNYKPSVDLSFGSAAKYYGNRVLAIVMTGMGADGREGARMLKKVGAPVWTQGSDSCVIDGMPAAIRKEGMSDADIPLDSMAQVLLKAL</sequence>
<dbReference type="GO" id="GO:0005737">
    <property type="term" value="C:cytoplasm"/>
    <property type="evidence" value="ECO:0007669"/>
    <property type="project" value="UniProtKB-SubCell"/>
</dbReference>
<dbReference type="HAMAP" id="MF_00099">
    <property type="entry name" value="CheB_chemtxs"/>
    <property type="match status" value="1"/>
</dbReference>
<dbReference type="CDD" id="cd16432">
    <property type="entry name" value="CheB_Rec"/>
    <property type="match status" value="1"/>
</dbReference>
<dbReference type="EC" id="3.5.1.44" evidence="4"/>
<evidence type="ECO:0000256" key="2">
    <source>
        <dbReference type="ARBA" id="ARBA00022801"/>
    </source>
</evidence>
<dbReference type="NCBIfam" id="NF001965">
    <property type="entry name" value="PRK00742.1"/>
    <property type="match status" value="1"/>
</dbReference>
<comment type="catalytic activity">
    <reaction evidence="4">
        <text>L-glutaminyl-[protein] + H2O = L-glutamyl-[protein] + NH4(+)</text>
        <dbReference type="Rhea" id="RHEA:16441"/>
        <dbReference type="Rhea" id="RHEA-COMP:10207"/>
        <dbReference type="Rhea" id="RHEA-COMP:10208"/>
        <dbReference type="ChEBI" id="CHEBI:15377"/>
        <dbReference type="ChEBI" id="CHEBI:28938"/>
        <dbReference type="ChEBI" id="CHEBI:29973"/>
        <dbReference type="ChEBI" id="CHEBI:30011"/>
        <dbReference type="EC" id="3.5.1.44"/>
    </reaction>
</comment>
<dbReference type="Pfam" id="PF01339">
    <property type="entry name" value="CheB_methylest"/>
    <property type="match status" value="1"/>
</dbReference>
<feature type="domain" description="CheB-type methylesterase" evidence="9">
    <location>
        <begin position="161"/>
        <end position="346"/>
    </location>
</feature>
<dbReference type="PANTHER" id="PTHR42872">
    <property type="entry name" value="PROTEIN-GLUTAMATE METHYLESTERASE/PROTEIN-GLUTAMINE GLUTAMINASE"/>
    <property type="match status" value="1"/>
</dbReference>
<comment type="similarity">
    <text evidence="4">Belongs to the CheB family.</text>
</comment>
<dbReference type="SUPFAM" id="SSF52172">
    <property type="entry name" value="CheY-like"/>
    <property type="match status" value="1"/>
</dbReference>
<dbReference type="PIRSF" id="PIRSF000876">
    <property type="entry name" value="RR_chemtxs_CheB"/>
    <property type="match status" value="1"/>
</dbReference>
<dbReference type="Proteomes" id="UP000297475">
    <property type="component" value="Unassembled WGS sequence"/>
</dbReference>
<evidence type="ECO:0000256" key="7">
    <source>
        <dbReference type="SAM" id="MobiDB-lite"/>
    </source>
</evidence>
<dbReference type="GO" id="GO:0050568">
    <property type="term" value="F:protein-glutamine glutaminase activity"/>
    <property type="evidence" value="ECO:0007669"/>
    <property type="project" value="UniProtKB-UniRule"/>
</dbReference>
<dbReference type="AlphaFoldDB" id="A0A4Z0WL43"/>
<comment type="PTM">
    <text evidence="4">Phosphorylated by CheA. Phosphorylation of the N-terminal regulatory domain activates the methylesterase activity.</text>
</comment>
<evidence type="ECO:0000256" key="1">
    <source>
        <dbReference type="ARBA" id="ARBA00022500"/>
    </source>
</evidence>
<dbReference type="PANTHER" id="PTHR42872:SF3">
    <property type="entry name" value="PROTEIN-GLUTAMATE METHYLESTERASE_PROTEIN-GLUTAMINE GLUTAMINASE 1"/>
    <property type="match status" value="1"/>
</dbReference>
<evidence type="ECO:0000313" key="10">
    <source>
        <dbReference type="EMBL" id="TGG95955.1"/>
    </source>
</evidence>
<keyword evidence="4 6" id="KW-0597">Phosphoprotein</keyword>
<organism evidence="10 11">
    <name type="scientific">Natronospirillum operosum</name>
    <dbReference type="NCBI Taxonomy" id="2759953"/>
    <lineage>
        <taxon>Bacteria</taxon>
        <taxon>Pseudomonadati</taxon>
        <taxon>Pseudomonadota</taxon>
        <taxon>Gammaproteobacteria</taxon>
        <taxon>Oceanospirillales</taxon>
        <taxon>Natronospirillaceae</taxon>
        <taxon>Natronospirillum</taxon>
    </lineage>
</organism>
<evidence type="ECO:0000256" key="6">
    <source>
        <dbReference type="PROSITE-ProRule" id="PRU00169"/>
    </source>
</evidence>
<dbReference type="PROSITE" id="PS50110">
    <property type="entry name" value="RESPONSE_REGULATORY"/>
    <property type="match status" value="1"/>
</dbReference>
<accession>A0A4Z0WL43</accession>
<name>A0A4Z0WL43_9GAMM</name>
<dbReference type="GO" id="GO:0000156">
    <property type="term" value="F:phosphorelay response regulator activity"/>
    <property type="evidence" value="ECO:0007669"/>
    <property type="project" value="InterPro"/>
</dbReference>
<dbReference type="RefSeq" id="WP_135482038.1">
    <property type="nucleotide sequence ID" value="NZ_SRMF01000001.1"/>
</dbReference>
<comment type="domain">
    <text evidence="4">Contains a C-terminal catalytic domain, and an N-terminal region which modulates catalytic activity.</text>
</comment>
<dbReference type="Pfam" id="PF00072">
    <property type="entry name" value="Response_reg"/>
    <property type="match status" value="1"/>
</dbReference>
<dbReference type="Gene3D" id="3.40.50.180">
    <property type="entry name" value="Methylesterase CheB, C-terminal domain"/>
    <property type="match status" value="1"/>
</dbReference>
<evidence type="ECO:0000259" key="8">
    <source>
        <dbReference type="PROSITE" id="PS50110"/>
    </source>
</evidence>
<dbReference type="InterPro" id="IPR035909">
    <property type="entry name" value="CheB_C"/>
</dbReference>